<dbReference type="PANTHER" id="PTHR18937">
    <property type="entry name" value="STRUCTURAL MAINTENANCE OF CHROMOSOMES SMC FAMILY MEMBER"/>
    <property type="match status" value="1"/>
</dbReference>
<feature type="compositionally biased region" description="Low complexity" evidence="2">
    <location>
        <begin position="187"/>
        <end position="201"/>
    </location>
</feature>
<evidence type="ECO:0000256" key="2">
    <source>
        <dbReference type="SAM" id="MobiDB-lite"/>
    </source>
</evidence>
<evidence type="ECO:0000313" key="4">
    <source>
        <dbReference type="Proteomes" id="UP001281614"/>
    </source>
</evidence>
<feature type="region of interest" description="Disordered" evidence="2">
    <location>
        <begin position="1"/>
        <end position="249"/>
    </location>
</feature>
<feature type="compositionally biased region" description="Polar residues" evidence="2">
    <location>
        <begin position="138"/>
        <end position="152"/>
    </location>
</feature>
<protein>
    <submittedName>
        <fullName evidence="3">Uncharacterized protein</fullName>
    </submittedName>
</protein>
<dbReference type="EMBL" id="VYYT01000001">
    <property type="protein sequence ID" value="KAK2780431.1"/>
    <property type="molecule type" value="Genomic_DNA"/>
</dbReference>
<keyword evidence="4" id="KW-1185">Reference proteome</keyword>
<dbReference type="AlphaFoldDB" id="A0AAE0DEU3"/>
<feature type="coiled-coil region" evidence="1">
    <location>
        <begin position="311"/>
        <end position="518"/>
    </location>
</feature>
<evidence type="ECO:0000313" key="3">
    <source>
        <dbReference type="EMBL" id="KAK2780431.1"/>
    </source>
</evidence>
<feature type="compositionally biased region" description="Polar residues" evidence="2">
    <location>
        <begin position="97"/>
        <end position="106"/>
    </location>
</feature>
<dbReference type="Proteomes" id="UP001281614">
    <property type="component" value="Unassembled WGS sequence"/>
</dbReference>
<reference evidence="3" key="1">
    <citation type="submission" date="2023-02" db="EMBL/GenBank/DDBJ databases">
        <title>Colletotrichum kahawae CIFC_Que2 genome sequencing and assembly.</title>
        <authorList>
            <person name="Baroncelli R."/>
        </authorList>
    </citation>
    <scope>NUCLEOTIDE SEQUENCE</scope>
    <source>
        <strain evidence="3">CIFC_Que2</strain>
    </source>
</reference>
<name>A0AAE0DEU3_COLKA</name>
<feature type="compositionally biased region" description="Basic and acidic residues" evidence="2">
    <location>
        <begin position="230"/>
        <end position="247"/>
    </location>
</feature>
<feature type="region of interest" description="Disordered" evidence="2">
    <location>
        <begin position="751"/>
        <end position="798"/>
    </location>
</feature>
<keyword evidence="1" id="KW-0175">Coiled coil</keyword>
<sequence>MAEERDEGDAPQSEPPRGRARSREDPQPEPPRQTEDEQSTAADNAEADNEVASGNNPKSSPPRPFSPAPSSNTHDDTFDSSVFDSPDPAARFDDSVSHSPAGSLPSSPMVEMATPETKQPGPPSWANIVESVPEKSNVKSNVSPMRSLSARNLSRGRGGTSSSALVRSASIACEGPKESSSREPSITPTRSLSGTRGSGSRSRGRQRFTTDRGCSLAPAQDSSQPTPGDAQHDDAQRNNTQRDDVTERQTLARLRGRLKSLAEEYNLLDLVGTLLGDGDAEDSSDGSTLDSLLNDTFAKLASEIGHRGEAIAAVKAELEAFKETQEVLQQEKESLEEVVTEKDVLLAQIREQLVAVSNELEDVKVARDSLYDDAELYNAKCEQAENDLKEAENKLEEVESRIRELTIQRDRTDVERRDLQSRVEELERDQQTAHVAGTEELEIKVASLNNQLREEQAARAKAAKELEQKERKWKSDGERDSSQLTYYEEVIDKAQNEEEKLKGDIERLRQDLDECRRKKAAAKPESATFLVDGEKVSYKQYEKMLSNTRGEISYLKQQLDQVQDEQRLSQEIPLEDVRHIVEPYLKVYGIAFETALLAVGSSSQEEEDSIDALVTDDGFEVYPRVSFVPDAERELSRASTSSFVGARGDRAPDVGDDMSQISRRTSTALVVSQDLRSELQALSLSRESSVGFEEPEVSQTPQGGMLSKPCSPTVVADLRARLLQAMAKIQALEAQKQVYETQILELPSLNSSRQKSAGPRIRRVVELNRRSSRTTKPPSRRCSKSSRHSRRSFPRPINIATGSKRSLRTLELSWRLGRFRVTRLETPT</sequence>
<comment type="caution">
    <text evidence="3">The sequence shown here is derived from an EMBL/GenBank/DDBJ whole genome shotgun (WGS) entry which is preliminary data.</text>
</comment>
<feature type="compositionally biased region" description="Basic residues" evidence="2">
    <location>
        <begin position="770"/>
        <end position="793"/>
    </location>
</feature>
<organism evidence="3 4">
    <name type="scientific">Colletotrichum kahawae</name>
    <name type="common">Coffee berry disease fungus</name>
    <dbReference type="NCBI Taxonomy" id="34407"/>
    <lineage>
        <taxon>Eukaryota</taxon>
        <taxon>Fungi</taxon>
        <taxon>Dikarya</taxon>
        <taxon>Ascomycota</taxon>
        <taxon>Pezizomycotina</taxon>
        <taxon>Sordariomycetes</taxon>
        <taxon>Hypocreomycetidae</taxon>
        <taxon>Glomerellales</taxon>
        <taxon>Glomerellaceae</taxon>
        <taxon>Colletotrichum</taxon>
        <taxon>Colletotrichum gloeosporioides species complex</taxon>
    </lineage>
</organism>
<evidence type="ECO:0000256" key="1">
    <source>
        <dbReference type="SAM" id="Coils"/>
    </source>
</evidence>
<accession>A0AAE0DEU3</accession>
<proteinExistence type="predicted"/>
<feature type="coiled-coil region" evidence="1">
    <location>
        <begin position="715"/>
        <end position="742"/>
    </location>
</feature>
<gene>
    <name evidence="3" type="ORF">CKAH01_00375</name>
</gene>
<feature type="region of interest" description="Disordered" evidence="2">
    <location>
        <begin position="639"/>
        <end position="658"/>
    </location>
</feature>